<dbReference type="SUPFAM" id="SSF52540">
    <property type="entry name" value="P-loop containing nucleoside triphosphate hydrolases"/>
    <property type="match status" value="1"/>
</dbReference>
<keyword evidence="1" id="KW-0067">ATP-binding</keyword>
<sequence length="334" mass="37164">MGETRSGKRYGAGDPPSKKLHTGDKAAALEKLPKLTAGEKKKLARAMEDISPAKKFNRDALRKKLMVKHHMEETVVNSILSTILPNSAIAHVRFDDVIGQDEAVKSLRERVVYPALNPGLFKCQKVLKPPRGVLMFGPTGNGKTLLAKAYEIDAMLSQRTSADREDTRRFKNEFLVHFDGMLCSTEDRVLILGATNLPQCIDSAALRRFDLRIFMGPPDLNARIKILETILKDLKNNFNREDIRTVAKITDNFSASDLGTIARNAAWLPLGTVAQHLIATLRPDELQQEKQRSPSSHKRDEGPKEGIKKRDDHGAASVRVPALDMIMTSGILRE</sequence>
<keyword evidence="5" id="KW-1185">Reference proteome</keyword>
<gene>
    <name evidence="4" type="primary">RvY_00595-1</name>
    <name evidence="4" type="synonym">RvY_00595.1</name>
    <name evidence="4" type="ORF">RvY_00595</name>
</gene>
<dbReference type="Gene3D" id="1.10.8.60">
    <property type="match status" value="1"/>
</dbReference>
<proteinExistence type="inferred from homology"/>
<evidence type="ECO:0000313" key="5">
    <source>
        <dbReference type="Proteomes" id="UP000186922"/>
    </source>
</evidence>
<dbReference type="PANTHER" id="PTHR23074:SF83">
    <property type="entry name" value="VACUOLAR PROTEIN SORTING-ASSOCIATED PROTEIN 4A"/>
    <property type="match status" value="1"/>
</dbReference>
<dbReference type="GO" id="GO:0005524">
    <property type="term" value="F:ATP binding"/>
    <property type="evidence" value="ECO:0007669"/>
    <property type="project" value="UniProtKB-KW"/>
</dbReference>
<feature type="domain" description="ATPase AAA-type core" evidence="3">
    <location>
        <begin position="151"/>
        <end position="216"/>
    </location>
</feature>
<dbReference type="PANTHER" id="PTHR23074">
    <property type="entry name" value="AAA DOMAIN-CONTAINING"/>
    <property type="match status" value="1"/>
</dbReference>
<dbReference type="STRING" id="947166.A0A1D1UKJ8"/>
<evidence type="ECO:0000313" key="4">
    <source>
        <dbReference type="EMBL" id="GAU87797.1"/>
    </source>
</evidence>
<reference evidence="4 5" key="1">
    <citation type="journal article" date="2016" name="Nat. Commun.">
        <title>Extremotolerant tardigrade genome and improved radiotolerance of human cultured cells by tardigrade-unique protein.</title>
        <authorList>
            <person name="Hashimoto T."/>
            <person name="Horikawa D.D."/>
            <person name="Saito Y."/>
            <person name="Kuwahara H."/>
            <person name="Kozuka-Hata H."/>
            <person name="Shin-I T."/>
            <person name="Minakuchi Y."/>
            <person name="Ohishi K."/>
            <person name="Motoyama A."/>
            <person name="Aizu T."/>
            <person name="Enomoto A."/>
            <person name="Kondo K."/>
            <person name="Tanaka S."/>
            <person name="Hara Y."/>
            <person name="Koshikawa S."/>
            <person name="Sagara H."/>
            <person name="Miura T."/>
            <person name="Yokobori S."/>
            <person name="Miyagawa K."/>
            <person name="Suzuki Y."/>
            <person name="Kubo T."/>
            <person name="Oyama M."/>
            <person name="Kohara Y."/>
            <person name="Fujiyama A."/>
            <person name="Arakawa K."/>
            <person name="Katayama T."/>
            <person name="Toyoda A."/>
            <person name="Kunieda T."/>
        </authorList>
    </citation>
    <scope>NUCLEOTIDE SEQUENCE [LARGE SCALE GENOMIC DNA]</scope>
    <source>
        <strain evidence="4 5">YOKOZUNA-1</strain>
    </source>
</reference>
<name>A0A1D1UKJ8_RAMVA</name>
<dbReference type="InterPro" id="IPR003960">
    <property type="entry name" value="ATPase_AAA_CS"/>
</dbReference>
<dbReference type="EMBL" id="BDGG01000001">
    <property type="protein sequence ID" value="GAU87797.1"/>
    <property type="molecule type" value="Genomic_DNA"/>
</dbReference>
<dbReference type="Pfam" id="PF00004">
    <property type="entry name" value="AAA"/>
    <property type="match status" value="1"/>
</dbReference>
<organism evidence="4 5">
    <name type="scientific">Ramazzottius varieornatus</name>
    <name type="common">Water bear</name>
    <name type="synonym">Tardigrade</name>
    <dbReference type="NCBI Taxonomy" id="947166"/>
    <lineage>
        <taxon>Eukaryota</taxon>
        <taxon>Metazoa</taxon>
        <taxon>Ecdysozoa</taxon>
        <taxon>Tardigrada</taxon>
        <taxon>Eutardigrada</taxon>
        <taxon>Parachela</taxon>
        <taxon>Hypsibioidea</taxon>
        <taxon>Ramazzottiidae</taxon>
        <taxon>Ramazzottius</taxon>
    </lineage>
</organism>
<feature type="region of interest" description="Disordered" evidence="2">
    <location>
        <begin position="284"/>
        <end position="321"/>
    </location>
</feature>
<keyword evidence="1" id="KW-0547">Nucleotide-binding</keyword>
<feature type="region of interest" description="Disordered" evidence="2">
    <location>
        <begin position="1"/>
        <end position="30"/>
    </location>
</feature>
<dbReference type="OrthoDB" id="10251136at2759"/>
<evidence type="ECO:0000256" key="2">
    <source>
        <dbReference type="SAM" id="MobiDB-lite"/>
    </source>
</evidence>
<comment type="similarity">
    <text evidence="1">Belongs to the AAA ATPase family.</text>
</comment>
<dbReference type="InterPro" id="IPR003959">
    <property type="entry name" value="ATPase_AAA_core"/>
</dbReference>
<accession>A0A1D1UKJ8</accession>
<feature type="compositionally biased region" description="Basic and acidic residues" evidence="2">
    <location>
        <begin position="284"/>
        <end position="314"/>
    </location>
</feature>
<dbReference type="Proteomes" id="UP000186922">
    <property type="component" value="Unassembled WGS sequence"/>
</dbReference>
<comment type="caution">
    <text evidence="4">The sequence shown here is derived from an EMBL/GenBank/DDBJ whole genome shotgun (WGS) entry which is preliminary data.</text>
</comment>
<dbReference type="GO" id="GO:0016887">
    <property type="term" value="F:ATP hydrolysis activity"/>
    <property type="evidence" value="ECO:0007669"/>
    <property type="project" value="InterPro"/>
</dbReference>
<dbReference type="PROSITE" id="PS00674">
    <property type="entry name" value="AAA"/>
    <property type="match status" value="1"/>
</dbReference>
<evidence type="ECO:0000256" key="1">
    <source>
        <dbReference type="RuleBase" id="RU003651"/>
    </source>
</evidence>
<dbReference type="InterPro" id="IPR050304">
    <property type="entry name" value="MT-severing_AAA_ATPase"/>
</dbReference>
<evidence type="ECO:0000259" key="3">
    <source>
        <dbReference type="Pfam" id="PF00004"/>
    </source>
</evidence>
<feature type="compositionally biased region" description="Basic and acidic residues" evidence="2">
    <location>
        <begin position="21"/>
        <end position="30"/>
    </location>
</feature>
<dbReference type="AlphaFoldDB" id="A0A1D1UKJ8"/>
<dbReference type="InterPro" id="IPR027417">
    <property type="entry name" value="P-loop_NTPase"/>
</dbReference>
<dbReference type="Gene3D" id="3.40.50.300">
    <property type="entry name" value="P-loop containing nucleotide triphosphate hydrolases"/>
    <property type="match status" value="2"/>
</dbReference>
<protein>
    <recommendedName>
        <fullName evidence="3">ATPase AAA-type core domain-containing protein</fullName>
    </recommendedName>
</protein>